<gene>
    <name evidence="1" type="ORF">COLSTE_00081</name>
</gene>
<dbReference type="HOGENOM" id="CLU_3214879_0_0_11"/>
<dbReference type="EMBL" id="ABXJ01000007">
    <property type="protein sequence ID" value="EEA91696.1"/>
    <property type="molecule type" value="Genomic_DNA"/>
</dbReference>
<protein>
    <submittedName>
        <fullName evidence="1">Uncharacterized protein</fullName>
    </submittedName>
</protein>
<keyword evidence="2" id="KW-1185">Reference proteome</keyword>
<dbReference type="STRING" id="445975.COLSTE_00081"/>
<dbReference type="Proteomes" id="UP000003560">
    <property type="component" value="Unassembled WGS sequence"/>
</dbReference>
<evidence type="ECO:0000313" key="1">
    <source>
        <dbReference type="EMBL" id="EEA91696.1"/>
    </source>
</evidence>
<dbReference type="AlphaFoldDB" id="B6G7P1"/>
<comment type="caution">
    <text evidence="1">The sequence shown here is derived from an EMBL/GenBank/DDBJ whole genome shotgun (WGS) entry which is preliminary data.</text>
</comment>
<reference evidence="1 2" key="2">
    <citation type="submission" date="2008-10" db="EMBL/GenBank/DDBJ databases">
        <authorList>
            <person name="Fulton L."/>
            <person name="Clifton S."/>
            <person name="Fulton B."/>
            <person name="Xu J."/>
            <person name="Minx P."/>
            <person name="Pepin K.H."/>
            <person name="Johnson M."/>
            <person name="Thiruvilangam P."/>
            <person name="Bhonagiri V."/>
            <person name="Nash W.E."/>
            <person name="Mardis E.R."/>
            <person name="Wilson R.K."/>
        </authorList>
    </citation>
    <scope>NUCLEOTIDE SEQUENCE [LARGE SCALE GENOMIC DNA]</scope>
    <source>
        <strain evidence="1 2">DSM 13279</strain>
    </source>
</reference>
<reference evidence="1 2" key="1">
    <citation type="submission" date="2008-10" db="EMBL/GenBank/DDBJ databases">
        <title>Draft genome sequence of Collinsella stercoris (DSM 13279).</title>
        <authorList>
            <person name="Sudarsanam P."/>
            <person name="Ley R."/>
            <person name="Guruge J."/>
            <person name="Turnbaugh P.J."/>
            <person name="Mahowald M."/>
            <person name="Liep D."/>
            <person name="Gordon J."/>
        </authorList>
    </citation>
    <scope>NUCLEOTIDE SEQUENCE [LARGE SCALE GENOMIC DNA]</scope>
    <source>
        <strain evidence="1 2">DSM 13279</strain>
    </source>
</reference>
<sequence>MCDGRGRARPEARRCVVVRTLPATCGRMPQVDCMCPAPSTPCRC</sequence>
<name>B6G7P1_9ACTN</name>
<evidence type="ECO:0000313" key="2">
    <source>
        <dbReference type="Proteomes" id="UP000003560"/>
    </source>
</evidence>
<proteinExistence type="predicted"/>
<accession>B6G7P1</accession>
<organism evidence="1 2">
    <name type="scientific">Collinsella stercoris DSM 13279</name>
    <dbReference type="NCBI Taxonomy" id="445975"/>
    <lineage>
        <taxon>Bacteria</taxon>
        <taxon>Bacillati</taxon>
        <taxon>Actinomycetota</taxon>
        <taxon>Coriobacteriia</taxon>
        <taxon>Coriobacteriales</taxon>
        <taxon>Coriobacteriaceae</taxon>
        <taxon>Collinsella</taxon>
    </lineage>
</organism>